<dbReference type="AlphaFoldDB" id="A0A2K1J7Y4"/>
<dbReference type="EMBL" id="ABEU02000016">
    <property type="protein sequence ID" value="PNR37629.1"/>
    <property type="molecule type" value="Genomic_DNA"/>
</dbReference>
<feature type="compositionally biased region" description="Polar residues" evidence="1">
    <location>
        <begin position="20"/>
        <end position="32"/>
    </location>
</feature>
<evidence type="ECO:0000313" key="3">
    <source>
        <dbReference type="EnsemblPlants" id="Pp3c16_9979V3.1"/>
    </source>
</evidence>
<feature type="compositionally biased region" description="Basic and acidic residues" evidence="1">
    <location>
        <begin position="55"/>
        <end position="64"/>
    </location>
</feature>
<dbReference type="Proteomes" id="UP000006727">
    <property type="component" value="Chromosome 16"/>
</dbReference>
<dbReference type="InParanoid" id="A0A2K1J7Y4"/>
<evidence type="ECO:0000313" key="4">
    <source>
        <dbReference type="Proteomes" id="UP000006727"/>
    </source>
</evidence>
<reference evidence="3" key="3">
    <citation type="submission" date="2020-12" db="UniProtKB">
        <authorList>
            <consortium name="EnsemblPlants"/>
        </authorList>
    </citation>
    <scope>IDENTIFICATION</scope>
</reference>
<protein>
    <submittedName>
        <fullName evidence="2 3">Uncharacterized protein</fullName>
    </submittedName>
</protein>
<dbReference type="Gramene" id="Pp3c16_9979V3.1">
    <property type="protein sequence ID" value="Pp3c16_9979V3.1"/>
    <property type="gene ID" value="Pp3c16_9979"/>
</dbReference>
<evidence type="ECO:0000313" key="2">
    <source>
        <dbReference type="EMBL" id="PNR37629.1"/>
    </source>
</evidence>
<name>A0A2K1J7Y4_PHYPA</name>
<feature type="region of interest" description="Disordered" evidence="1">
    <location>
        <begin position="17"/>
        <end position="39"/>
    </location>
</feature>
<reference evidence="2 4" key="1">
    <citation type="journal article" date="2008" name="Science">
        <title>The Physcomitrella genome reveals evolutionary insights into the conquest of land by plants.</title>
        <authorList>
            <person name="Rensing S."/>
            <person name="Lang D."/>
            <person name="Zimmer A."/>
            <person name="Terry A."/>
            <person name="Salamov A."/>
            <person name="Shapiro H."/>
            <person name="Nishiyama T."/>
            <person name="Perroud P.-F."/>
            <person name="Lindquist E."/>
            <person name="Kamisugi Y."/>
            <person name="Tanahashi T."/>
            <person name="Sakakibara K."/>
            <person name="Fujita T."/>
            <person name="Oishi K."/>
            <person name="Shin-I T."/>
            <person name="Kuroki Y."/>
            <person name="Toyoda A."/>
            <person name="Suzuki Y."/>
            <person name="Hashimoto A."/>
            <person name="Yamaguchi K."/>
            <person name="Sugano A."/>
            <person name="Kohara Y."/>
            <person name="Fujiyama A."/>
            <person name="Anterola A."/>
            <person name="Aoki S."/>
            <person name="Ashton N."/>
            <person name="Barbazuk W.B."/>
            <person name="Barker E."/>
            <person name="Bennetzen J."/>
            <person name="Bezanilla M."/>
            <person name="Blankenship R."/>
            <person name="Cho S.H."/>
            <person name="Dutcher S."/>
            <person name="Estelle M."/>
            <person name="Fawcett J.A."/>
            <person name="Gundlach H."/>
            <person name="Hanada K."/>
            <person name="Heyl A."/>
            <person name="Hicks K.A."/>
            <person name="Hugh J."/>
            <person name="Lohr M."/>
            <person name="Mayer K."/>
            <person name="Melkozernov A."/>
            <person name="Murata T."/>
            <person name="Nelson D."/>
            <person name="Pils B."/>
            <person name="Prigge M."/>
            <person name="Reiss B."/>
            <person name="Renner T."/>
            <person name="Rombauts S."/>
            <person name="Rushton P."/>
            <person name="Sanderfoot A."/>
            <person name="Schween G."/>
            <person name="Shiu S.-H."/>
            <person name="Stueber K."/>
            <person name="Theodoulou F.L."/>
            <person name="Tu H."/>
            <person name="Van de Peer Y."/>
            <person name="Verrier P.J."/>
            <person name="Waters E."/>
            <person name="Wood A."/>
            <person name="Yang L."/>
            <person name="Cove D."/>
            <person name="Cuming A."/>
            <person name="Hasebe M."/>
            <person name="Lucas S."/>
            <person name="Mishler D.B."/>
            <person name="Reski R."/>
            <person name="Grigoriev I."/>
            <person name="Quatrano R.S."/>
            <person name="Boore J.L."/>
        </authorList>
    </citation>
    <scope>NUCLEOTIDE SEQUENCE [LARGE SCALE GENOMIC DNA]</scope>
    <source>
        <strain evidence="3 4">cv. Gransden 2004</strain>
    </source>
</reference>
<accession>A0A2K1J7Y4</accession>
<proteinExistence type="predicted"/>
<organism evidence="2">
    <name type="scientific">Physcomitrium patens</name>
    <name type="common">Spreading-leaved earth moss</name>
    <name type="synonym">Physcomitrella patens</name>
    <dbReference type="NCBI Taxonomy" id="3218"/>
    <lineage>
        <taxon>Eukaryota</taxon>
        <taxon>Viridiplantae</taxon>
        <taxon>Streptophyta</taxon>
        <taxon>Embryophyta</taxon>
        <taxon>Bryophyta</taxon>
        <taxon>Bryophytina</taxon>
        <taxon>Bryopsida</taxon>
        <taxon>Funariidae</taxon>
        <taxon>Funariales</taxon>
        <taxon>Funariaceae</taxon>
        <taxon>Physcomitrium</taxon>
    </lineage>
</organism>
<evidence type="ECO:0000256" key="1">
    <source>
        <dbReference type="SAM" id="MobiDB-lite"/>
    </source>
</evidence>
<reference evidence="2 4" key="2">
    <citation type="journal article" date="2018" name="Plant J.">
        <title>The Physcomitrella patens chromosome-scale assembly reveals moss genome structure and evolution.</title>
        <authorList>
            <person name="Lang D."/>
            <person name="Ullrich K.K."/>
            <person name="Murat F."/>
            <person name="Fuchs J."/>
            <person name="Jenkins J."/>
            <person name="Haas F.B."/>
            <person name="Piednoel M."/>
            <person name="Gundlach H."/>
            <person name="Van Bel M."/>
            <person name="Meyberg R."/>
            <person name="Vives C."/>
            <person name="Morata J."/>
            <person name="Symeonidi A."/>
            <person name="Hiss M."/>
            <person name="Muchero W."/>
            <person name="Kamisugi Y."/>
            <person name="Saleh O."/>
            <person name="Blanc G."/>
            <person name="Decker E.L."/>
            <person name="van Gessel N."/>
            <person name="Grimwood J."/>
            <person name="Hayes R.D."/>
            <person name="Graham S.W."/>
            <person name="Gunter L.E."/>
            <person name="McDaniel S.F."/>
            <person name="Hoernstein S.N.W."/>
            <person name="Larsson A."/>
            <person name="Li F.W."/>
            <person name="Perroud P.F."/>
            <person name="Phillips J."/>
            <person name="Ranjan P."/>
            <person name="Rokshar D.S."/>
            <person name="Rothfels C.J."/>
            <person name="Schneider L."/>
            <person name="Shu S."/>
            <person name="Stevenson D.W."/>
            <person name="Thummler F."/>
            <person name="Tillich M."/>
            <person name="Villarreal Aguilar J.C."/>
            <person name="Widiez T."/>
            <person name="Wong G.K."/>
            <person name="Wymore A."/>
            <person name="Zhang Y."/>
            <person name="Zimmer A.D."/>
            <person name="Quatrano R.S."/>
            <person name="Mayer K.F.X."/>
            <person name="Goodstein D."/>
            <person name="Casacuberta J.M."/>
            <person name="Vandepoele K."/>
            <person name="Reski R."/>
            <person name="Cuming A.C."/>
            <person name="Tuskan G.A."/>
            <person name="Maumus F."/>
            <person name="Salse J."/>
            <person name="Schmutz J."/>
            <person name="Rensing S.A."/>
        </authorList>
    </citation>
    <scope>NUCLEOTIDE SEQUENCE [LARGE SCALE GENOMIC DNA]</scope>
    <source>
        <strain evidence="3 4">cv. Gransden 2004</strain>
    </source>
</reference>
<dbReference type="EnsemblPlants" id="Pp3c16_9979V3.1">
    <property type="protein sequence ID" value="Pp3c16_9979V3.1"/>
    <property type="gene ID" value="Pp3c16_9979"/>
</dbReference>
<sequence length="73" mass="8100">MFLNYLCTGGRLRINRENSKGGSVQTWQGSQTGRKEGVAPTLPFKPAAIVANRTEFQDQPRCKEMSNSQSPVE</sequence>
<keyword evidence="4" id="KW-1185">Reference proteome</keyword>
<feature type="region of interest" description="Disordered" evidence="1">
    <location>
        <begin position="53"/>
        <end position="73"/>
    </location>
</feature>
<gene>
    <name evidence="2" type="ORF">PHYPA_020738</name>
</gene>